<organism evidence="2 3">
    <name type="scientific">Prorocentrum cordatum</name>
    <dbReference type="NCBI Taxonomy" id="2364126"/>
    <lineage>
        <taxon>Eukaryota</taxon>
        <taxon>Sar</taxon>
        <taxon>Alveolata</taxon>
        <taxon>Dinophyceae</taxon>
        <taxon>Prorocentrales</taxon>
        <taxon>Prorocentraceae</taxon>
        <taxon>Prorocentrum</taxon>
    </lineage>
</organism>
<evidence type="ECO:0000313" key="3">
    <source>
        <dbReference type="Proteomes" id="UP001189429"/>
    </source>
</evidence>
<name>A0ABN9Y3C3_9DINO</name>
<feature type="transmembrane region" description="Helical" evidence="1">
    <location>
        <begin position="291"/>
        <end position="313"/>
    </location>
</feature>
<dbReference type="Proteomes" id="UP001189429">
    <property type="component" value="Unassembled WGS sequence"/>
</dbReference>
<feature type="transmembrane region" description="Helical" evidence="1">
    <location>
        <begin position="319"/>
        <end position="348"/>
    </location>
</feature>
<proteinExistence type="predicted"/>
<accession>A0ABN9Y3C3</accession>
<gene>
    <name evidence="2" type="ORF">PCOR1329_LOCUS81253</name>
</gene>
<protein>
    <submittedName>
        <fullName evidence="2">Uncharacterized protein</fullName>
    </submittedName>
</protein>
<feature type="non-terminal residue" evidence="2">
    <location>
        <position position="1"/>
    </location>
</feature>
<evidence type="ECO:0000256" key="1">
    <source>
        <dbReference type="SAM" id="Phobius"/>
    </source>
</evidence>
<comment type="caution">
    <text evidence="2">The sequence shown here is derived from an EMBL/GenBank/DDBJ whole genome shotgun (WGS) entry which is preliminary data.</text>
</comment>
<feature type="transmembrane region" description="Helical" evidence="1">
    <location>
        <begin position="185"/>
        <end position="207"/>
    </location>
</feature>
<keyword evidence="1" id="KW-1133">Transmembrane helix</keyword>
<feature type="transmembrane region" description="Helical" evidence="1">
    <location>
        <begin position="213"/>
        <end position="233"/>
    </location>
</feature>
<keyword evidence="1" id="KW-0472">Membrane</keyword>
<evidence type="ECO:0000313" key="2">
    <source>
        <dbReference type="EMBL" id="CAK0905575.1"/>
    </source>
</evidence>
<dbReference type="EMBL" id="CAUYUJ010021585">
    <property type="protein sequence ID" value="CAK0905575.1"/>
    <property type="molecule type" value="Genomic_DNA"/>
</dbReference>
<sequence length="420" mass="45419">ALQRLRTTEGEAAPARFEGAFLAALAALRATCFAQANMHIYISVRASRWLGDIQVNSPVLPAEEALQLREELLQARAQGWEPFRKAWVQLLQVVSWSTHPYSGCGASLGWASVSPGGGEADLSAATVRSVVGARSPAASRNDVPQFLGPARCCPRMWKTAASWHAFSCTVLAFLCPGLDMRLRPFTLLPLESVMLLITVVLLPPVMLLTMRCWASVLSLAVMLLESLVVLRMLMLESTVALLESVVLLTDAMLGSVVLLTMVVFESVLLPAVVLLHSVLLLTMVLLKSSTLLAVVLLESVMLLKMVWLGSAVLLTDEVLGFVVLLTMVLLESVLLLAVLQLGSMVLLAMMPLKSAMLLTVVMLESVVPLTMVLLESVMLLAILLLESVVPLTLLLLLEPTIAYGRTAVSCCWSPSWYSGC</sequence>
<reference evidence="2" key="1">
    <citation type="submission" date="2023-10" db="EMBL/GenBank/DDBJ databases">
        <authorList>
            <person name="Chen Y."/>
            <person name="Shah S."/>
            <person name="Dougan E. K."/>
            <person name="Thang M."/>
            <person name="Chan C."/>
        </authorList>
    </citation>
    <scope>NUCLEOTIDE SEQUENCE [LARGE SCALE GENOMIC DNA]</scope>
</reference>
<keyword evidence="1" id="KW-0812">Transmembrane</keyword>
<keyword evidence="3" id="KW-1185">Reference proteome</keyword>
<feature type="transmembrane region" description="Helical" evidence="1">
    <location>
        <begin position="379"/>
        <end position="397"/>
    </location>
</feature>
<feature type="transmembrane region" description="Helical" evidence="1">
    <location>
        <begin position="267"/>
        <end position="286"/>
    </location>
</feature>